<gene>
    <name evidence="1" type="ORF">C8C78_1421</name>
</gene>
<organism evidence="1 2">
    <name type="scientific">Halanaerobium congolense</name>
    <dbReference type="NCBI Taxonomy" id="54121"/>
    <lineage>
        <taxon>Bacteria</taxon>
        <taxon>Bacillati</taxon>
        <taxon>Bacillota</taxon>
        <taxon>Clostridia</taxon>
        <taxon>Halanaerobiales</taxon>
        <taxon>Halanaerobiaceae</taxon>
        <taxon>Halanaerobium</taxon>
    </lineage>
</organism>
<dbReference type="AlphaFoldDB" id="A0A1M7K429"/>
<comment type="caution">
    <text evidence="1">The sequence shown here is derived from an EMBL/GenBank/DDBJ whole genome shotgun (WGS) entry which is preliminary data.</text>
</comment>
<reference evidence="1 2" key="1">
    <citation type="submission" date="2018-04" db="EMBL/GenBank/DDBJ databases">
        <title>Subsurface microbial communities from deep shales in Ohio and West Virginia, USA.</title>
        <authorList>
            <person name="Wrighton K."/>
        </authorList>
    </citation>
    <scope>NUCLEOTIDE SEQUENCE [LARGE SCALE GENOMIC DNA]</scope>
    <source>
        <strain evidence="1 2">MSL28</strain>
    </source>
</reference>
<dbReference type="RefSeq" id="WP_073157591.1">
    <property type="nucleotide sequence ID" value="NZ_FRCV01000005.1"/>
</dbReference>
<evidence type="ECO:0000313" key="2">
    <source>
        <dbReference type="Proteomes" id="UP000247389"/>
    </source>
</evidence>
<evidence type="ECO:0000313" key="1">
    <source>
        <dbReference type="EMBL" id="PXV61919.1"/>
    </source>
</evidence>
<dbReference type="EMBL" id="QICM01000042">
    <property type="protein sequence ID" value="PXV61919.1"/>
    <property type="molecule type" value="Genomic_DNA"/>
</dbReference>
<protein>
    <submittedName>
        <fullName evidence="1">Uncharacterized protein</fullName>
    </submittedName>
</protein>
<dbReference type="Proteomes" id="UP000247389">
    <property type="component" value="Unassembled WGS sequence"/>
</dbReference>
<sequence>MRSKKLTLISVVLSLIFLISLLMTVNTYVLAQDGTKTTVTAKGKGIWILPGLRKLDPEIFGTPDKPLRLEAVPLENRVVSEDGESFTTTKNPGPFSNNVKEITGKLNIEVWDRTILDTPKSQDIAALTAEFTDPSGKNTYQVKLQKLIPVGPDHQFFGGAGTNIFMHGTTGIGDPQMPNSWSYLTLWGMGNFYRNGKLLDTNRIVHVMVTQRLRDENYKLGFGIAQQDELEIHLIMPNEKVSEGHPVVSPLPTQFKLPNGQSQPFIHVNFYENIEVKGNKFLE</sequence>
<accession>A0A1M7K429</accession>
<dbReference type="OrthoDB" id="7372800at2"/>
<proteinExistence type="predicted"/>
<name>A0A1M7K429_9FIRM</name>